<gene>
    <name evidence="1" type="ORF">CEXT_432581</name>
</gene>
<keyword evidence="2" id="KW-1185">Reference proteome</keyword>
<comment type="caution">
    <text evidence="1">The sequence shown here is derived from an EMBL/GenBank/DDBJ whole genome shotgun (WGS) entry which is preliminary data.</text>
</comment>
<reference evidence="1 2" key="1">
    <citation type="submission" date="2021-06" db="EMBL/GenBank/DDBJ databases">
        <title>Caerostris extrusa draft genome.</title>
        <authorList>
            <person name="Kono N."/>
            <person name="Arakawa K."/>
        </authorList>
    </citation>
    <scope>NUCLEOTIDE SEQUENCE [LARGE SCALE GENOMIC DNA]</scope>
</reference>
<protein>
    <submittedName>
        <fullName evidence="1">Uncharacterized protein</fullName>
    </submittedName>
</protein>
<sequence>MWNSIASSVLNSLSSGGWMEHPLSCCRKRMKRSHMQPEELPRFLNKMSRCLLQLLKKPYVNAIRIGFADF</sequence>
<evidence type="ECO:0000313" key="1">
    <source>
        <dbReference type="EMBL" id="GIZ03964.1"/>
    </source>
</evidence>
<evidence type="ECO:0000313" key="2">
    <source>
        <dbReference type="Proteomes" id="UP001054945"/>
    </source>
</evidence>
<organism evidence="1 2">
    <name type="scientific">Caerostris extrusa</name>
    <name type="common">Bark spider</name>
    <name type="synonym">Caerostris bankana</name>
    <dbReference type="NCBI Taxonomy" id="172846"/>
    <lineage>
        <taxon>Eukaryota</taxon>
        <taxon>Metazoa</taxon>
        <taxon>Ecdysozoa</taxon>
        <taxon>Arthropoda</taxon>
        <taxon>Chelicerata</taxon>
        <taxon>Arachnida</taxon>
        <taxon>Araneae</taxon>
        <taxon>Araneomorphae</taxon>
        <taxon>Entelegynae</taxon>
        <taxon>Araneoidea</taxon>
        <taxon>Araneidae</taxon>
        <taxon>Caerostris</taxon>
    </lineage>
</organism>
<dbReference type="EMBL" id="BPLR01019019">
    <property type="protein sequence ID" value="GIZ03964.1"/>
    <property type="molecule type" value="Genomic_DNA"/>
</dbReference>
<accession>A0AAV4YAM4</accession>
<proteinExistence type="predicted"/>
<dbReference type="Proteomes" id="UP001054945">
    <property type="component" value="Unassembled WGS sequence"/>
</dbReference>
<dbReference type="AlphaFoldDB" id="A0AAV4YAM4"/>
<name>A0AAV4YAM4_CAEEX</name>